<evidence type="ECO:0000313" key="3">
    <source>
        <dbReference type="Proteomes" id="UP001142055"/>
    </source>
</evidence>
<dbReference type="EMBL" id="JAPWDV010000004">
    <property type="protein sequence ID" value="KAJ6215642.1"/>
    <property type="molecule type" value="Genomic_DNA"/>
</dbReference>
<feature type="region of interest" description="Disordered" evidence="1">
    <location>
        <begin position="168"/>
        <end position="194"/>
    </location>
</feature>
<feature type="compositionally biased region" description="Polar residues" evidence="1">
    <location>
        <begin position="270"/>
        <end position="279"/>
    </location>
</feature>
<protein>
    <submittedName>
        <fullName evidence="2">Uncharacterized protein</fullName>
    </submittedName>
</protein>
<dbReference type="AlphaFoldDB" id="A0A9Q0M1F8"/>
<organism evidence="2 3">
    <name type="scientific">Blomia tropicalis</name>
    <name type="common">Mite</name>
    <dbReference type="NCBI Taxonomy" id="40697"/>
    <lineage>
        <taxon>Eukaryota</taxon>
        <taxon>Metazoa</taxon>
        <taxon>Ecdysozoa</taxon>
        <taxon>Arthropoda</taxon>
        <taxon>Chelicerata</taxon>
        <taxon>Arachnida</taxon>
        <taxon>Acari</taxon>
        <taxon>Acariformes</taxon>
        <taxon>Sarcoptiformes</taxon>
        <taxon>Astigmata</taxon>
        <taxon>Glycyphagoidea</taxon>
        <taxon>Echimyopodidae</taxon>
        <taxon>Blomia</taxon>
    </lineage>
</organism>
<accession>A0A9Q0M1F8</accession>
<evidence type="ECO:0000313" key="2">
    <source>
        <dbReference type="EMBL" id="KAJ6215642.1"/>
    </source>
</evidence>
<reference evidence="2" key="1">
    <citation type="submission" date="2022-12" db="EMBL/GenBank/DDBJ databases">
        <title>Genome assemblies of Blomia tropicalis.</title>
        <authorList>
            <person name="Cui Y."/>
        </authorList>
    </citation>
    <scope>NUCLEOTIDE SEQUENCE</scope>
    <source>
        <tissue evidence="2">Adult mites</tissue>
    </source>
</reference>
<comment type="caution">
    <text evidence="2">The sequence shown here is derived from an EMBL/GenBank/DDBJ whole genome shotgun (WGS) entry which is preliminary data.</text>
</comment>
<sequence>MTARSETNRSMSTIKSCDLELLSQIINLSSQHIGANNNNGNNMERHSSPITNNFIININNGGVDCQQCHHQSTHQMNQQQQFEYQQLLLTNLLGQVHNGPFTLNPIQQLTLMNTIFGSRSMDTFSGSLRFPSPPTPILSIPPPPFASNRLIYQPETIQIYPDALLPLPELPLPPPPPPPPSASPPPPLPPPPPIPMALAVEEIKTKAMLLSQKSIEIETSNIANQQQQLETDTMESNSISTDSIRFYGPYRAYNNVNTNQTMVNYDRNRPNTSGWNTSFDSDESNEE</sequence>
<evidence type="ECO:0000256" key="1">
    <source>
        <dbReference type="SAM" id="MobiDB-lite"/>
    </source>
</evidence>
<gene>
    <name evidence="2" type="ORF">RDWZM_010142</name>
</gene>
<proteinExistence type="predicted"/>
<name>A0A9Q0M1F8_BLOTA</name>
<keyword evidence="3" id="KW-1185">Reference proteome</keyword>
<feature type="region of interest" description="Disordered" evidence="1">
    <location>
        <begin position="264"/>
        <end position="287"/>
    </location>
</feature>
<dbReference type="Proteomes" id="UP001142055">
    <property type="component" value="Chromosome 4"/>
</dbReference>